<organism evidence="2 3">
    <name type="scientific">Cnephaeus nilssonii</name>
    <name type="common">Northern bat</name>
    <name type="synonym">Eptesicus nilssonii</name>
    <dbReference type="NCBI Taxonomy" id="3371016"/>
    <lineage>
        <taxon>Eukaryota</taxon>
        <taxon>Metazoa</taxon>
        <taxon>Chordata</taxon>
        <taxon>Craniata</taxon>
        <taxon>Vertebrata</taxon>
        <taxon>Euteleostomi</taxon>
        <taxon>Mammalia</taxon>
        <taxon>Eutheria</taxon>
        <taxon>Laurasiatheria</taxon>
        <taxon>Chiroptera</taxon>
        <taxon>Yangochiroptera</taxon>
        <taxon>Vespertilionidae</taxon>
        <taxon>Cnephaeus</taxon>
    </lineage>
</organism>
<protein>
    <submittedName>
        <fullName evidence="2">Uncharacterized protein</fullName>
    </submittedName>
</protein>
<accession>A0AA40I9P1</accession>
<name>A0AA40I9P1_CNENI</name>
<evidence type="ECO:0000313" key="2">
    <source>
        <dbReference type="EMBL" id="KAK1345550.1"/>
    </source>
</evidence>
<evidence type="ECO:0000256" key="1">
    <source>
        <dbReference type="SAM" id="MobiDB-lite"/>
    </source>
</evidence>
<dbReference type="Proteomes" id="UP001177744">
    <property type="component" value="Unassembled WGS sequence"/>
</dbReference>
<evidence type="ECO:0000313" key="3">
    <source>
        <dbReference type="Proteomes" id="UP001177744"/>
    </source>
</evidence>
<gene>
    <name evidence="2" type="ORF">QTO34_008009</name>
</gene>
<reference evidence="2" key="1">
    <citation type="submission" date="2023-06" db="EMBL/GenBank/DDBJ databases">
        <title>Reference genome for the Northern bat (Eptesicus nilssonii), a most northern bat species.</title>
        <authorList>
            <person name="Laine V.N."/>
            <person name="Pulliainen A.T."/>
            <person name="Lilley T.M."/>
        </authorList>
    </citation>
    <scope>NUCLEOTIDE SEQUENCE</scope>
    <source>
        <strain evidence="2">BLF_Eptnil</strain>
        <tissue evidence="2">Kidney</tissue>
    </source>
</reference>
<comment type="caution">
    <text evidence="2">The sequence shown here is derived from an EMBL/GenBank/DDBJ whole genome shotgun (WGS) entry which is preliminary data.</text>
</comment>
<keyword evidence="3" id="KW-1185">Reference proteome</keyword>
<sequence length="201" mass="22432">MCSFLTCFNSFGGNLREGRLPELLMYLHLHRQEITRHVVLQLATLGVQEDDDAAGHLAHICRGPSQKNSHQRHREKYGFTWRGLEPEDVKKDDHPSCWIMSRQQHPRYLVGFGHDLNLRVEIMAALGGGRRHKAQNRAWNWDEKGASPDGGADQSPGAHEGVSQGLGQSSKSFHPCHQWHCKWGSLSEASGAAKASERPGA</sequence>
<dbReference type="AlphaFoldDB" id="A0AA40I9P1"/>
<feature type="region of interest" description="Disordered" evidence="1">
    <location>
        <begin position="141"/>
        <end position="171"/>
    </location>
</feature>
<dbReference type="EMBL" id="JAULJE010000002">
    <property type="protein sequence ID" value="KAK1345550.1"/>
    <property type="molecule type" value="Genomic_DNA"/>
</dbReference>
<proteinExistence type="predicted"/>